<dbReference type="Pfam" id="PF02589">
    <property type="entry name" value="LUD_dom"/>
    <property type="match status" value="1"/>
</dbReference>
<dbReference type="InterPro" id="IPR037171">
    <property type="entry name" value="NagB/RpiA_transferase-like"/>
</dbReference>
<gene>
    <name evidence="2" type="ORF">SAMN04487900_104105</name>
</gene>
<evidence type="ECO:0000313" key="2">
    <source>
        <dbReference type="EMBL" id="SDN87119.1"/>
    </source>
</evidence>
<dbReference type="PANTHER" id="PTHR43682">
    <property type="entry name" value="LACTATE UTILIZATION PROTEIN C"/>
    <property type="match status" value="1"/>
</dbReference>
<comment type="caution">
    <text evidence="2">The sequence shown here is derived from an EMBL/GenBank/DDBJ whole genome shotgun (WGS) entry which is preliminary data.</text>
</comment>
<dbReference type="InterPro" id="IPR024185">
    <property type="entry name" value="FTHF_cligase-like_sf"/>
</dbReference>
<dbReference type="SUPFAM" id="SSF100950">
    <property type="entry name" value="NagB/RpiA/CoA transferase-like"/>
    <property type="match status" value="1"/>
</dbReference>
<accession>A0A1H0EXU8</accession>
<name>A0A1H0EXU8_9BACT</name>
<dbReference type="InterPro" id="IPR003741">
    <property type="entry name" value="LUD_dom"/>
</dbReference>
<dbReference type="PANTHER" id="PTHR43682:SF1">
    <property type="entry name" value="LACTATE UTILIZATION PROTEIN C"/>
    <property type="match status" value="1"/>
</dbReference>
<dbReference type="Proteomes" id="UP000199134">
    <property type="component" value="Unassembled WGS sequence"/>
</dbReference>
<evidence type="ECO:0000313" key="3">
    <source>
        <dbReference type="Proteomes" id="UP000199134"/>
    </source>
</evidence>
<feature type="domain" description="LUD" evidence="1">
    <location>
        <begin position="97"/>
        <end position="202"/>
    </location>
</feature>
<dbReference type="AlphaFoldDB" id="A0A1H0EXU8"/>
<dbReference type="Gene3D" id="3.40.50.10420">
    <property type="entry name" value="NagB/RpiA/CoA transferase-like"/>
    <property type="match status" value="1"/>
</dbReference>
<evidence type="ECO:0000259" key="1">
    <source>
        <dbReference type="Pfam" id="PF02589"/>
    </source>
</evidence>
<reference evidence="3" key="1">
    <citation type="submission" date="2016-10" db="EMBL/GenBank/DDBJ databases">
        <authorList>
            <person name="de Groot N.N."/>
        </authorList>
    </citation>
    <scope>NUCLEOTIDE SEQUENCE [LARGE SCALE GENOMIC DNA]</scope>
    <source>
        <strain evidence="3">BP1-145</strain>
    </source>
</reference>
<protein>
    <submittedName>
        <fullName evidence="2">L-lactate dehydrogenase complex protein LldG</fullName>
    </submittedName>
</protein>
<proteinExistence type="predicted"/>
<dbReference type="EMBL" id="FNIW01000004">
    <property type="protein sequence ID" value="SDN87119.1"/>
    <property type="molecule type" value="Genomic_DNA"/>
</dbReference>
<dbReference type="RefSeq" id="WP_255380577.1">
    <property type="nucleotide sequence ID" value="NZ_FNIW01000004.1"/>
</dbReference>
<organism evidence="2 3">
    <name type="scientific">Prevotella communis</name>
    <dbReference type="NCBI Taxonomy" id="2913614"/>
    <lineage>
        <taxon>Bacteria</taxon>
        <taxon>Pseudomonadati</taxon>
        <taxon>Bacteroidota</taxon>
        <taxon>Bacteroidia</taxon>
        <taxon>Bacteroidales</taxon>
        <taxon>Prevotellaceae</taxon>
        <taxon>Prevotella</taxon>
    </lineage>
</organism>
<sequence length="205" mass="22697">MSSKQQILSALRHHTRETYDMPDLTRLKPITYDDPVAEFKKKTTTIAGASLIEISENDDLNAVIRDRVVGGWPASPVIATNIMGIDAQLNPDTVASAQELERVDVGIVRGDIGVAENACIWIPQTMKERAICFASEHLVIVIDDRHIVNNMHEAYDLIQQSSYYFIDYQFGTFISGPSKTADIEGALVYGAQAARAVTVVFVNRK</sequence>